<protein>
    <submittedName>
        <fullName evidence="1">Uncharacterized protein</fullName>
    </submittedName>
</protein>
<reference evidence="1" key="1">
    <citation type="submission" date="2018-05" db="EMBL/GenBank/DDBJ databases">
        <authorList>
            <person name="Lanie J.A."/>
            <person name="Ng W.-L."/>
            <person name="Kazmierczak K.M."/>
            <person name="Andrzejewski T.M."/>
            <person name="Davidsen T.M."/>
            <person name="Wayne K.J."/>
            <person name="Tettelin H."/>
            <person name="Glass J.I."/>
            <person name="Rusch D."/>
            <person name="Podicherti R."/>
            <person name="Tsui H.-C.T."/>
            <person name="Winkler M.E."/>
        </authorList>
    </citation>
    <scope>NUCLEOTIDE SEQUENCE</scope>
</reference>
<name>A0A382W4I7_9ZZZZ</name>
<dbReference type="EMBL" id="UINC01156551">
    <property type="protein sequence ID" value="SVD53031.1"/>
    <property type="molecule type" value="Genomic_DNA"/>
</dbReference>
<dbReference type="AlphaFoldDB" id="A0A382W4I7"/>
<sequence length="29" mass="3386">MKIIEVIADKSYTDSIKNIAEQNEALDFW</sequence>
<feature type="non-terminal residue" evidence="1">
    <location>
        <position position="29"/>
    </location>
</feature>
<evidence type="ECO:0000313" key="1">
    <source>
        <dbReference type="EMBL" id="SVD53031.1"/>
    </source>
</evidence>
<gene>
    <name evidence="1" type="ORF">METZ01_LOCUS405885</name>
</gene>
<organism evidence="1">
    <name type="scientific">marine metagenome</name>
    <dbReference type="NCBI Taxonomy" id="408172"/>
    <lineage>
        <taxon>unclassified sequences</taxon>
        <taxon>metagenomes</taxon>
        <taxon>ecological metagenomes</taxon>
    </lineage>
</organism>
<accession>A0A382W4I7</accession>
<proteinExistence type="predicted"/>